<comment type="caution">
    <text evidence="3">The sequence shown here is derived from an EMBL/GenBank/DDBJ whole genome shotgun (WGS) entry which is preliminary data.</text>
</comment>
<feature type="region of interest" description="Disordered" evidence="1">
    <location>
        <begin position="62"/>
        <end position="168"/>
    </location>
</feature>
<evidence type="ECO:0000256" key="2">
    <source>
        <dbReference type="SAM" id="SignalP"/>
    </source>
</evidence>
<dbReference type="EMBL" id="AGYR01000039">
    <property type="protein sequence ID" value="ENZ12335.1"/>
    <property type="molecule type" value="Genomic_DNA"/>
</dbReference>
<keyword evidence="2" id="KW-0732">Signal</keyword>
<evidence type="ECO:0000313" key="3">
    <source>
        <dbReference type="EMBL" id="ENZ12335.1"/>
    </source>
</evidence>
<dbReference type="HOGENOM" id="CLU_1265113_0_0_9"/>
<proteinExistence type="predicted"/>
<evidence type="ECO:0000256" key="1">
    <source>
        <dbReference type="SAM" id="MobiDB-lite"/>
    </source>
</evidence>
<reference evidence="3 4" key="1">
    <citation type="submission" date="2013-01" db="EMBL/GenBank/DDBJ databases">
        <title>The Genome Sequence of Clostridium clostridioforme 90A8.</title>
        <authorList>
            <consortium name="The Broad Institute Genome Sequencing Platform"/>
            <person name="Earl A."/>
            <person name="Ward D."/>
            <person name="Feldgarden M."/>
            <person name="Gevers D."/>
            <person name="Courvalin P."/>
            <person name="Lambert T."/>
            <person name="Walker B."/>
            <person name="Young S.K."/>
            <person name="Zeng Q."/>
            <person name="Gargeya S."/>
            <person name="Fitzgerald M."/>
            <person name="Haas B."/>
            <person name="Abouelleil A."/>
            <person name="Alvarado L."/>
            <person name="Arachchi H.M."/>
            <person name="Berlin A.M."/>
            <person name="Chapman S.B."/>
            <person name="Dewar J."/>
            <person name="Goldberg J."/>
            <person name="Griggs A."/>
            <person name="Gujja S."/>
            <person name="Hansen M."/>
            <person name="Howarth C."/>
            <person name="Imamovic A."/>
            <person name="Larimer J."/>
            <person name="McCowan C."/>
            <person name="Murphy C."/>
            <person name="Neiman D."/>
            <person name="Pearson M."/>
            <person name="Priest M."/>
            <person name="Roberts A."/>
            <person name="Saif S."/>
            <person name="Shea T."/>
            <person name="Sisk P."/>
            <person name="Sykes S."/>
            <person name="Wortman J."/>
            <person name="Nusbaum C."/>
            <person name="Birren B."/>
        </authorList>
    </citation>
    <scope>NUCLEOTIDE SEQUENCE [LARGE SCALE GENOMIC DNA]</scope>
    <source>
        <strain evidence="3 4">90A8</strain>
    </source>
</reference>
<feature type="chain" id="PRO_5039507633" description="Lipoprotein" evidence="2">
    <location>
        <begin position="18"/>
        <end position="218"/>
    </location>
</feature>
<evidence type="ECO:0000313" key="4">
    <source>
        <dbReference type="Proteomes" id="UP000013085"/>
    </source>
</evidence>
<dbReference type="PATRIC" id="fig|999408.3.peg.3741"/>
<dbReference type="RefSeq" id="WP_002586298.1">
    <property type="nucleotide sequence ID" value="NZ_KB850979.1"/>
</dbReference>
<evidence type="ECO:0008006" key="5">
    <source>
        <dbReference type="Google" id="ProtNLM"/>
    </source>
</evidence>
<dbReference type="Proteomes" id="UP000013085">
    <property type="component" value="Unassembled WGS sequence"/>
</dbReference>
<gene>
    <name evidence="3" type="ORF">HMPREF1090_03458</name>
</gene>
<dbReference type="PROSITE" id="PS51257">
    <property type="entry name" value="PROKAR_LIPOPROTEIN"/>
    <property type="match status" value="1"/>
</dbReference>
<organism evidence="3 4">
    <name type="scientific">[Clostridium] clostridioforme 90A8</name>
    <dbReference type="NCBI Taxonomy" id="999408"/>
    <lineage>
        <taxon>Bacteria</taxon>
        <taxon>Bacillati</taxon>
        <taxon>Bacillota</taxon>
        <taxon>Clostridia</taxon>
        <taxon>Lachnospirales</taxon>
        <taxon>Lachnospiraceae</taxon>
        <taxon>Enterocloster</taxon>
    </lineage>
</organism>
<feature type="compositionally biased region" description="Basic and acidic residues" evidence="1">
    <location>
        <begin position="66"/>
        <end position="94"/>
    </location>
</feature>
<feature type="signal peptide" evidence="2">
    <location>
        <begin position="1"/>
        <end position="17"/>
    </location>
</feature>
<sequence length="218" mass="22740">MKKRVIFLAMLMGAVLASGCGSQGKQDNTPANTVEVLEESSDGHENEITGVVKEISDSQITLIIGETDRSGGRPGDGDAGNRVDKENAGRRPKETGNGSKTEGGDSKADESSGSDGGDAKEGADSGPNRADTGSRMEKGAEGRPARNRDEDEADYGPGKEKRDKNSSDIVTIMLSSDTEVLDSEGQSVDMAEIKAGDVVCAKTDAANFALRITIKSSL</sequence>
<accession>A0A0E2HL50</accession>
<dbReference type="GeneID" id="57963880"/>
<name>A0A0E2HL50_9FIRM</name>
<feature type="compositionally biased region" description="Basic and acidic residues" evidence="1">
    <location>
        <begin position="132"/>
        <end position="149"/>
    </location>
</feature>
<dbReference type="AlphaFoldDB" id="A0A0E2HL50"/>
<feature type="compositionally biased region" description="Basic and acidic residues" evidence="1">
    <location>
        <begin position="157"/>
        <end position="166"/>
    </location>
</feature>
<protein>
    <recommendedName>
        <fullName evidence="5">Lipoprotein</fullName>
    </recommendedName>
</protein>